<dbReference type="EMBL" id="BGPR01000228">
    <property type="protein sequence ID" value="GBM06406.1"/>
    <property type="molecule type" value="Genomic_DNA"/>
</dbReference>
<feature type="region of interest" description="Disordered" evidence="1">
    <location>
        <begin position="1"/>
        <end position="21"/>
    </location>
</feature>
<reference evidence="2 3" key="1">
    <citation type="journal article" date="2019" name="Sci. Rep.">
        <title>Orb-weaving spider Araneus ventricosus genome elucidates the spidroin gene catalogue.</title>
        <authorList>
            <person name="Kono N."/>
            <person name="Nakamura H."/>
            <person name="Ohtoshi R."/>
            <person name="Moran D.A.P."/>
            <person name="Shinohara A."/>
            <person name="Yoshida Y."/>
            <person name="Fujiwara M."/>
            <person name="Mori M."/>
            <person name="Tomita M."/>
            <person name="Arakawa K."/>
        </authorList>
    </citation>
    <scope>NUCLEOTIDE SEQUENCE [LARGE SCALE GENOMIC DNA]</scope>
</reference>
<evidence type="ECO:0000256" key="1">
    <source>
        <dbReference type="SAM" id="MobiDB-lite"/>
    </source>
</evidence>
<evidence type="ECO:0000313" key="2">
    <source>
        <dbReference type="EMBL" id="GBM06406.1"/>
    </source>
</evidence>
<accession>A0A4Y2CR77</accession>
<protein>
    <submittedName>
        <fullName evidence="2">Uncharacterized protein</fullName>
    </submittedName>
</protein>
<dbReference type="Proteomes" id="UP000499080">
    <property type="component" value="Unassembled WGS sequence"/>
</dbReference>
<evidence type="ECO:0000313" key="3">
    <source>
        <dbReference type="Proteomes" id="UP000499080"/>
    </source>
</evidence>
<proteinExistence type="predicted"/>
<organism evidence="2 3">
    <name type="scientific">Araneus ventricosus</name>
    <name type="common">Orbweaver spider</name>
    <name type="synonym">Epeira ventricosa</name>
    <dbReference type="NCBI Taxonomy" id="182803"/>
    <lineage>
        <taxon>Eukaryota</taxon>
        <taxon>Metazoa</taxon>
        <taxon>Ecdysozoa</taxon>
        <taxon>Arthropoda</taxon>
        <taxon>Chelicerata</taxon>
        <taxon>Arachnida</taxon>
        <taxon>Araneae</taxon>
        <taxon>Araneomorphae</taxon>
        <taxon>Entelegynae</taxon>
        <taxon>Araneoidea</taxon>
        <taxon>Araneidae</taxon>
        <taxon>Araneus</taxon>
    </lineage>
</organism>
<name>A0A4Y2CR77_ARAVE</name>
<comment type="caution">
    <text evidence="2">The sequence shown here is derived from an EMBL/GenBank/DDBJ whole genome shotgun (WGS) entry which is preliminary data.</text>
</comment>
<keyword evidence="3" id="KW-1185">Reference proteome</keyword>
<gene>
    <name evidence="2" type="ORF">AVEN_266359_1</name>
</gene>
<dbReference type="AlphaFoldDB" id="A0A4Y2CR77"/>
<sequence length="111" mass="12786">MDGQTDRIPADRYRPKSETHLQSEALFPRRVAWQTSSSHGAWLGKSLGSCTEVCQPSIHKHLMSDHLPTTNGKLRVTPQSLEQQRFFLLPRRVIKRNANQFDERLTVGTRF</sequence>